<name>A0AAN6V3F4_9PEZI</name>
<comment type="caution">
    <text evidence="4">The sequence shown here is derived from an EMBL/GenBank/DDBJ whole genome shotgun (WGS) entry which is preliminary data.</text>
</comment>
<dbReference type="GO" id="GO:0005739">
    <property type="term" value="C:mitochondrion"/>
    <property type="evidence" value="ECO:0007669"/>
    <property type="project" value="TreeGrafter"/>
</dbReference>
<dbReference type="FunFam" id="3.40.50.1820:FF:000039">
    <property type="entry name" value="Esterase ybfF"/>
    <property type="match status" value="1"/>
</dbReference>
<evidence type="ECO:0000256" key="1">
    <source>
        <dbReference type="ARBA" id="ARBA00008645"/>
    </source>
</evidence>
<dbReference type="GO" id="GO:0052689">
    <property type="term" value="F:carboxylic ester hydrolase activity"/>
    <property type="evidence" value="ECO:0007669"/>
    <property type="project" value="TreeGrafter"/>
</dbReference>
<evidence type="ECO:0000313" key="4">
    <source>
        <dbReference type="EMBL" id="KAK4143764.1"/>
    </source>
</evidence>
<keyword evidence="2 4" id="KW-0378">Hydrolase</keyword>
<proteinExistence type="inferred from homology"/>
<dbReference type="AlphaFoldDB" id="A0AAN6V3F4"/>
<comment type="similarity">
    <text evidence="1">Belongs to the AB hydrolase superfamily.</text>
</comment>
<dbReference type="RefSeq" id="XP_062637135.1">
    <property type="nucleotide sequence ID" value="XM_062780679.1"/>
</dbReference>
<dbReference type="InterPro" id="IPR000073">
    <property type="entry name" value="AB_hydrolase_1"/>
</dbReference>
<dbReference type="InterPro" id="IPR029058">
    <property type="entry name" value="AB_hydrolase_fold"/>
</dbReference>
<dbReference type="PRINTS" id="PR00111">
    <property type="entry name" value="ABHYDROLASE"/>
</dbReference>
<reference evidence="4" key="2">
    <citation type="submission" date="2023-05" db="EMBL/GenBank/DDBJ databases">
        <authorList>
            <consortium name="Lawrence Berkeley National Laboratory"/>
            <person name="Steindorff A."/>
            <person name="Hensen N."/>
            <person name="Bonometti L."/>
            <person name="Westerberg I."/>
            <person name="Brannstrom I.O."/>
            <person name="Guillou S."/>
            <person name="Cros-Aarteil S."/>
            <person name="Calhoun S."/>
            <person name="Haridas S."/>
            <person name="Kuo A."/>
            <person name="Mondo S."/>
            <person name="Pangilinan J."/>
            <person name="Riley R."/>
            <person name="Labutti K."/>
            <person name="Andreopoulos B."/>
            <person name="Lipzen A."/>
            <person name="Chen C."/>
            <person name="Yanf M."/>
            <person name="Daum C."/>
            <person name="Ng V."/>
            <person name="Clum A."/>
            <person name="Ohm R."/>
            <person name="Martin F."/>
            <person name="Silar P."/>
            <person name="Natvig D."/>
            <person name="Lalanne C."/>
            <person name="Gautier V."/>
            <person name="Ament-Velasquez S.L."/>
            <person name="Kruys A."/>
            <person name="Hutchinson M.I."/>
            <person name="Powell A.J."/>
            <person name="Barry K."/>
            <person name="Miller A.N."/>
            <person name="Grigoriev I.V."/>
            <person name="Debuchy R."/>
            <person name="Gladieux P."/>
            <person name="Thoren M.H."/>
            <person name="Johannesson H."/>
        </authorList>
    </citation>
    <scope>NUCLEOTIDE SEQUENCE</scope>
    <source>
        <strain evidence="4">CBS 141.50</strain>
    </source>
</reference>
<evidence type="ECO:0000313" key="5">
    <source>
        <dbReference type="Proteomes" id="UP001302676"/>
    </source>
</evidence>
<dbReference type="SUPFAM" id="SSF53474">
    <property type="entry name" value="alpha/beta-Hydrolases"/>
    <property type="match status" value="1"/>
</dbReference>
<feature type="domain" description="AB hydrolase-1" evidence="3">
    <location>
        <begin position="73"/>
        <end position="310"/>
    </location>
</feature>
<evidence type="ECO:0000259" key="3">
    <source>
        <dbReference type="Pfam" id="PF00561"/>
    </source>
</evidence>
<dbReference type="Pfam" id="PF00561">
    <property type="entry name" value="Abhydrolase_1"/>
    <property type="match status" value="1"/>
</dbReference>
<accession>A0AAN6V3F4</accession>
<keyword evidence="5" id="KW-1185">Reference proteome</keyword>
<evidence type="ECO:0000256" key="2">
    <source>
        <dbReference type="ARBA" id="ARBA00022801"/>
    </source>
</evidence>
<protein>
    <submittedName>
        <fullName evidence="4">Alpha/Beta hydrolase protein</fullName>
    </submittedName>
</protein>
<organism evidence="4 5">
    <name type="scientific">Dichotomopilus funicola</name>
    <dbReference type="NCBI Taxonomy" id="1934379"/>
    <lineage>
        <taxon>Eukaryota</taxon>
        <taxon>Fungi</taxon>
        <taxon>Dikarya</taxon>
        <taxon>Ascomycota</taxon>
        <taxon>Pezizomycotina</taxon>
        <taxon>Sordariomycetes</taxon>
        <taxon>Sordariomycetidae</taxon>
        <taxon>Sordariales</taxon>
        <taxon>Chaetomiaceae</taxon>
        <taxon>Dichotomopilus</taxon>
    </lineage>
</organism>
<dbReference type="EMBL" id="MU853583">
    <property type="protein sequence ID" value="KAK4143764.1"/>
    <property type="molecule type" value="Genomic_DNA"/>
</dbReference>
<sequence>MMIIAPTPRLVRHAVARLRAPVSASVSVSAPALTISGRAFFSSASSFSDIPTVTLAYDLHEPAKPVADAKTSPIIFMHGLFGSKKNNRTMSKVLARDLGRHIYALDLRNHGDSPHDQRHDYLAMAADVAEFIRQHGLKEPTLIGHSMGAKTALALALQDPSLITNLVAVDNAPIDAPLTSDFPRYIQGMKAIDAANVTRQAEADKILAPYESSFTIRQFLLGSLYRPDPKNDQTLKYRLPLGVLGGALGYLGDFPFRNPSERRFVKPALFVRGTKSLYVPDEVIPAIGEFFPRFEMVDVDSGHWVISEKPEAFREAVVNFLEPKE</sequence>
<dbReference type="PANTHER" id="PTHR46118">
    <property type="entry name" value="PROTEIN ABHD11"/>
    <property type="match status" value="1"/>
</dbReference>
<reference evidence="4" key="1">
    <citation type="journal article" date="2023" name="Mol. Phylogenet. Evol.">
        <title>Genome-scale phylogeny and comparative genomics of the fungal order Sordariales.</title>
        <authorList>
            <person name="Hensen N."/>
            <person name="Bonometti L."/>
            <person name="Westerberg I."/>
            <person name="Brannstrom I.O."/>
            <person name="Guillou S."/>
            <person name="Cros-Aarteil S."/>
            <person name="Calhoun S."/>
            <person name="Haridas S."/>
            <person name="Kuo A."/>
            <person name="Mondo S."/>
            <person name="Pangilinan J."/>
            <person name="Riley R."/>
            <person name="LaButti K."/>
            <person name="Andreopoulos B."/>
            <person name="Lipzen A."/>
            <person name="Chen C."/>
            <person name="Yan M."/>
            <person name="Daum C."/>
            <person name="Ng V."/>
            <person name="Clum A."/>
            <person name="Steindorff A."/>
            <person name="Ohm R.A."/>
            <person name="Martin F."/>
            <person name="Silar P."/>
            <person name="Natvig D.O."/>
            <person name="Lalanne C."/>
            <person name="Gautier V."/>
            <person name="Ament-Velasquez S.L."/>
            <person name="Kruys A."/>
            <person name="Hutchinson M.I."/>
            <person name="Powell A.J."/>
            <person name="Barry K."/>
            <person name="Miller A.N."/>
            <person name="Grigoriev I.V."/>
            <person name="Debuchy R."/>
            <person name="Gladieux P."/>
            <person name="Hiltunen Thoren M."/>
            <person name="Johannesson H."/>
        </authorList>
    </citation>
    <scope>NUCLEOTIDE SEQUENCE</scope>
    <source>
        <strain evidence="4">CBS 141.50</strain>
    </source>
</reference>
<dbReference type="PANTHER" id="PTHR46118:SF4">
    <property type="entry name" value="PROTEIN ABHD11"/>
    <property type="match status" value="1"/>
</dbReference>
<dbReference type="Gene3D" id="3.40.50.1820">
    <property type="entry name" value="alpha/beta hydrolase"/>
    <property type="match status" value="1"/>
</dbReference>
<gene>
    <name evidence="4" type="ORF">C8A04DRAFT_28548</name>
</gene>
<dbReference type="Proteomes" id="UP001302676">
    <property type="component" value="Unassembled WGS sequence"/>
</dbReference>
<dbReference type="GeneID" id="87817292"/>